<name>A0A8S5V7I8_9CAUD</name>
<reference evidence="1" key="1">
    <citation type="journal article" date="2021" name="Proc. Natl. Acad. Sci. U.S.A.">
        <title>A Catalog of Tens of Thousands of Viruses from Human Metagenomes Reveals Hidden Associations with Chronic Diseases.</title>
        <authorList>
            <person name="Tisza M.J."/>
            <person name="Buck C.B."/>
        </authorList>
    </citation>
    <scope>NUCLEOTIDE SEQUENCE</scope>
    <source>
        <strain evidence="1">CtCpP1</strain>
    </source>
</reference>
<proteinExistence type="predicted"/>
<protein>
    <submittedName>
        <fullName evidence="1">Uncharacterized protein</fullName>
    </submittedName>
</protein>
<sequence>MASYPLIGKKTVYIDDMVIPPDYVQDEVGTITLTPSTTEIASQSGTIKVPNGSYDEMSFELNIICPSVRFLGMLFPELYHNAKFKRVIGGDLGETGQVRFGGNECISNTPRDIIIHNVCDGHSSAQDFHIPQALISAGGEFKVSLGDPFVVTLSGTMTSSPEGAVIMGELNLDTPSYYDETTGTIKPSETPITKIIATPSNITCNVNEPVKVTVTALPDGSTGTITAENSALGVSTATDNGDGTWTIIAKKAGNSSIAFKSGSAQVTIQINAHGATNNPTQDTDTTIEQE</sequence>
<dbReference type="EMBL" id="BK016213">
    <property type="protein sequence ID" value="DAG02684.1"/>
    <property type="molecule type" value="Genomic_DNA"/>
</dbReference>
<accession>A0A8S5V7I8</accession>
<organism evidence="1">
    <name type="scientific">Myoviridae sp. ctCpP1</name>
    <dbReference type="NCBI Taxonomy" id="2825054"/>
    <lineage>
        <taxon>Viruses</taxon>
        <taxon>Duplodnaviria</taxon>
        <taxon>Heunggongvirae</taxon>
        <taxon>Uroviricota</taxon>
        <taxon>Caudoviricetes</taxon>
    </lineage>
</organism>
<evidence type="ECO:0000313" key="1">
    <source>
        <dbReference type="EMBL" id="DAG02684.1"/>
    </source>
</evidence>